<keyword evidence="6 8" id="KW-1133">Transmembrane helix</keyword>
<dbReference type="SUPFAM" id="SSF103473">
    <property type="entry name" value="MFS general substrate transporter"/>
    <property type="match status" value="1"/>
</dbReference>
<keyword evidence="5 8" id="KW-0812">Transmembrane</keyword>
<evidence type="ECO:0000256" key="1">
    <source>
        <dbReference type="ARBA" id="ARBA00004651"/>
    </source>
</evidence>
<keyword evidence="4" id="KW-1003">Cell membrane</keyword>
<dbReference type="AlphaFoldDB" id="A0A6N3GT68"/>
<dbReference type="InterPro" id="IPR011701">
    <property type="entry name" value="MFS"/>
</dbReference>
<dbReference type="InterPro" id="IPR036259">
    <property type="entry name" value="MFS_trans_sf"/>
</dbReference>
<organism evidence="10">
    <name type="scientific">Phytobacter massiliensis</name>
    <dbReference type="NCBI Taxonomy" id="1485952"/>
    <lineage>
        <taxon>Bacteria</taxon>
        <taxon>Pseudomonadati</taxon>
        <taxon>Pseudomonadota</taxon>
        <taxon>Gammaproteobacteria</taxon>
        <taxon>Enterobacterales</taxon>
        <taxon>Enterobacteriaceae</taxon>
        <taxon>Phytobacter</taxon>
    </lineage>
</organism>
<accession>A0A6N3GT68</accession>
<dbReference type="PROSITE" id="PS50850">
    <property type="entry name" value="MFS"/>
    <property type="match status" value="1"/>
</dbReference>
<feature type="transmembrane region" description="Helical" evidence="8">
    <location>
        <begin position="170"/>
        <end position="189"/>
    </location>
</feature>
<name>A0A6N3GT68_9ENTR</name>
<feature type="transmembrane region" description="Helical" evidence="8">
    <location>
        <begin position="143"/>
        <end position="164"/>
    </location>
</feature>
<feature type="transmembrane region" description="Helical" evidence="8">
    <location>
        <begin position="341"/>
        <end position="357"/>
    </location>
</feature>
<dbReference type="InterPro" id="IPR020846">
    <property type="entry name" value="MFS_dom"/>
</dbReference>
<evidence type="ECO:0000256" key="5">
    <source>
        <dbReference type="ARBA" id="ARBA00022692"/>
    </source>
</evidence>
<evidence type="ECO:0000313" key="10">
    <source>
        <dbReference type="EMBL" id="VYU67181.1"/>
    </source>
</evidence>
<sequence length="523" mass="57485">MTDASHQNWRPASNPWAVAWVVTLAVFMEILDTTIVNVALPHVAGSLSASYDESTWVLTSYLVANGIVLPISAFLSRVFGRKQFFLICIVMFTVCSFLCGIATELWQIILFRILQGFFGGGLQPTQQSVLLDYFKPEDRGKAFGLSSIAIIVAPVLGPTLGGWITDNYSWRWVFFINIPVGIVTVLAIYQLLEDPPWERKSEEKLSVDWAGISLIALGLGCLQVMLDRGEDEDWFASDFTRTFAVLTFIGIIGAIYWLLYAKKPVVDLRCMADKNFAVSSLLMAGMAMILYGSSVVIPQLAQQDLGYTATWSGMVLSPGAVLIVLTIPLVLKLMPIVQTRWIIAFGFFCLGAAFWWSRSLTPDIDFETLVLFRSAQSIGLGFLFVPLTTIAFITIPRQLNADAAALFTMFRNVAGSIGISLSTAAITERSQAHSAHLAYHATPFDEQFQQAIRSTAEAIRNFTSLTGDPLSAATGQMYKAMIEQSRFLAYIDVFTLLSVVAILLIPFCLLLSPIKSEGSAGAH</sequence>
<evidence type="ECO:0000256" key="2">
    <source>
        <dbReference type="ARBA" id="ARBA00008537"/>
    </source>
</evidence>
<feature type="domain" description="Major facilitator superfamily (MFS) profile" evidence="9">
    <location>
        <begin position="18"/>
        <end position="516"/>
    </location>
</feature>
<reference evidence="10" key="1">
    <citation type="submission" date="2019-11" db="EMBL/GenBank/DDBJ databases">
        <authorList>
            <person name="Feng L."/>
        </authorList>
    </citation>
    <scope>NUCLEOTIDE SEQUENCE</scope>
    <source>
        <strain evidence="10">EMassiliensisLFYP7</strain>
    </source>
</reference>
<feature type="transmembrane region" description="Helical" evidence="8">
    <location>
        <begin position="84"/>
        <end position="103"/>
    </location>
</feature>
<feature type="transmembrane region" description="Helical" evidence="8">
    <location>
        <begin position="377"/>
        <end position="395"/>
    </location>
</feature>
<keyword evidence="7 8" id="KW-0472">Membrane</keyword>
<dbReference type="PANTHER" id="PTHR42718:SF9">
    <property type="entry name" value="MAJOR FACILITATOR SUPERFAMILY MULTIDRUG TRANSPORTER MFSC"/>
    <property type="match status" value="1"/>
</dbReference>
<dbReference type="CDD" id="cd17503">
    <property type="entry name" value="MFS_LmrB_MDR_like"/>
    <property type="match status" value="1"/>
</dbReference>
<evidence type="ECO:0000256" key="6">
    <source>
        <dbReference type="ARBA" id="ARBA00022989"/>
    </source>
</evidence>
<dbReference type="PANTHER" id="PTHR42718">
    <property type="entry name" value="MAJOR FACILITATOR SUPERFAMILY MULTIDRUG TRANSPORTER MFSC"/>
    <property type="match status" value="1"/>
</dbReference>
<comment type="subcellular location">
    <subcellularLocation>
        <location evidence="1">Cell membrane</location>
        <topology evidence="1">Multi-pass membrane protein</topology>
    </subcellularLocation>
</comment>
<feature type="transmembrane region" description="Helical" evidence="8">
    <location>
        <begin position="16"/>
        <end position="36"/>
    </location>
</feature>
<dbReference type="NCBIfam" id="TIGR00711">
    <property type="entry name" value="efflux_EmrB"/>
    <property type="match status" value="1"/>
</dbReference>
<dbReference type="RefSeq" id="WP_044178195.1">
    <property type="nucleotide sequence ID" value="NZ_CABKSF010000001.1"/>
</dbReference>
<feature type="transmembrane region" description="Helical" evidence="8">
    <location>
        <begin position="242"/>
        <end position="260"/>
    </location>
</feature>
<evidence type="ECO:0000256" key="4">
    <source>
        <dbReference type="ARBA" id="ARBA00022475"/>
    </source>
</evidence>
<feature type="transmembrane region" description="Helical" evidence="8">
    <location>
        <begin position="313"/>
        <end position="334"/>
    </location>
</feature>
<comment type="similarity">
    <text evidence="2">Belongs to the major facilitator superfamily. EmrB family.</text>
</comment>
<feature type="transmembrane region" description="Helical" evidence="8">
    <location>
        <begin position="56"/>
        <end position="75"/>
    </location>
</feature>
<dbReference type="InterPro" id="IPR004638">
    <property type="entry name" value="EmrB-like"/>
</dbReference>
<evidence type="ECO:0000256" key="3">
    <source>
        <dbReference type="ARBA" id="ARBA00022448"/>
    </source>
</evidence>
<dbReference type="OrthoDB" id="9812221at2"/>
<dbReference type="Pfam" id="PF07690">
    <property type="entry name" value="MFS_1"/>
    <property type="match status" value="1"/>
</dbReference>
<feature type="transmembrane region" description="Helical" evidence="8">
    <location>
        <begin position="281"/>
        <end position="301"/>
    </location>
</feature>
<gene>
    <name evidence="10" type="primary">emrB_3</name>
    <name evidence="10" type="ORF">EMLFYP7_03395</name>
</gene>
<feature type="transmembrane region" description="Helical" evidence="8">
    <location>
        <begin position="487"/>
        <end position="514"/>
    </location>
</feature>
<feature type="transmembrane region" description="Helical" evidence="8">
    <location>
        <begin position="209"/>
        <end position="226"/>
    </location>
</feature>
<evidence type="ECO:0000256" key="7">
    <source>
        <dbReference type="ARBA" id="ARBA00023136"/>
    </source>
</evidence>
<protein>
    <submittedName>
        <fullName evidence="10">Multidrug export protein EmrB</fullName>
    </submittedName>
</protein>
<evidence type="ECO:0000256" key="8">
    <source>
        <dbReference type="SAM" id="Phobius"/>
    </source>
</evidence>
<dbReference type="Gene3D" id="1.20.1720.10">
    <property type="entry name" value="Multidrug resistance protein D"/>
    <property type="match status" value="1"/>
</dbReference>
<dbReference type="GO" id="GO:0005886">
    <property type="term" value="C:plasma membrane"/>
    <property type="evidence" value="ECO:0007669"/>
    <property type="project" value="UniProtKB-SubCell"/>
</dbReference>
<dbReference type="GO" id="GO:0022857">
    <property type="term" value="F:transmembrane transporter activity"/>
    <property type="evidence" value="ECO:0007669"/>
    <property type="project" value="InterPro"/>
</dbReference>
<evidence type="ECO:0000259" key="9">
    <source>
        <dbReference type="PROSITE" id="PS50850"/>
    </source>
</evidence>
<proteinExistence type="inferred from homology"/>
<dbReference type="Gene3D" id="1.20.1250.20">
    <property type="entry name" value="MFS general substrate transporter like domains"/>
    <property type="match status" value="1"/>
</dbReference>
<dbReference type="EMBL" id="CACRTZ010000033">
    <property type="protein sequence ID" value="VYU67181.1"/>
    <property type="molecule type" value="Genomic_DNA"/>
</dbReference>
<keyword evidence="3" id="KW-0813">Transport</keyword>